<dbReference type="InterPro" id="IPR011122">
    <property type="entry name" value="WavE"/>
</dbReference>
<organism evidence="1">
    <name type="scientific">bacterium 19MO03SA05</name>
    <dbReference type="NCBI Taxonomy" id="2920620"/>
    <lineage>
        <taxon>Bacteria</taxon>
    </lineage>
</organism>
<evidence type="ECO:0000313" key="1">
    <source>
        <dbReference type="EMBL" id="XAG84357.1"/>
    </source>
</evidence>
<name>A0AAU6VCP5_UNCXX</name>
<dbReference type="Pfam" id="PF07507">
    <property type="entry name" value="WavE"/>
    <property type="match status" value="1"/>
</dbReference>
<dbReference type="EMBL" id="CP095350">
    <property type="protein sequence ID" value="XAG84357.1"/>
    <property type="molecule type" value="Genomic_DNA"/>
</dbReference>
<gene>
    <name evidence="1" type="ORF">MRM63_12730</name>
</gene>
<reference evidence="1" key="1">
    <citation type="submission" date="2022-03" db="EMBL/GenBank/DDBJ databases">
        <title>Sea Food Isolates.</title>
        <authorList>
            <person name="Li c."/>
        </authorList>
    </citation>
    <scope>NUCLEOTIDE SEQUENCE</scope>
    <source>
        <strain evidence="1">19MO03SA05</strain>
    </source>
</reference>
<dbReference type="AlphaFoldDB" id="A0AAU6VCP5"/>
<protein>
    <submittedName>
        <fullName evidence="1">WavE lipopolysaccharide synthesis family protein</fullName>
    </submittedName>
</protein>
<accession>A0AAU6VCP5</accession>
<proteinExistence type="predicted"/>
<sequence>MDFSDITVVVQGPVQTFQDRPQEPNITHKCVSSVREHLPGAKIILSTWPNQDLTGLDYDELVISDDPGINIRQFTIQGKPQAYNNNRQIVSSKAGLEHVVTPYAVKLRSDNYLTGNHFVELQQQYRKRSQEYAFFKEHVVVSDVFTRRYAKGFPVAFHISDFFYYGRTEDVLALWDIALFEDFQPTEAVPINNGFPDFVIDCTQALFLAAIQKFDSSLALNSLLDNNQETLLKSEKVVANNLIVASPRRIGLGLCQKFLGTARVSRRSGKVAHVQFFEWQKWYQRHCDPSMVIENYTMKAIKLFMMRCFYIFPNRPQTKIKILKRKFGNIFR</sequence>